<sequence length="408" mass="46090">MVRPDWSLLPPELLEVIAEKVTSLADYIRFRAVCHPWRSTSPPRPLHLPVQIPWLMLPYKTQGNADGGSTRLFYDLSTSKIHSLDLPETHGVEICGSSHGWFVLHKGRVTSLFNPITPATIPLPPYITPSSHLGLAPDGNDGLWNGVPFLENWDDHYSSVRLTQTFIVKKAILTSSPLDTTSCFVIVFTSSRLELAFCKIGDKCWTVIRFKAYFTGGISDFTFSNGFLYTIDKHGSVTKYDLINPSKMIMGGGIDPYNKYLVCGDGVDGDVLLLSARRGRRNNVEKDVEWECVYRVFKFSIDEELKWIEVNDVGKNVLFVGGIRHALSLSSANLQLPDWGANCLYYSTQVPQSKSQFDPIPWFSNTKLILVRVNNWTVTDVIGDFGSFQFNEYWNVQKMSFWLTPSLL</sequence>
<feature type="domain" description="KIB1-4 beta-propeller" evidence="1">
    <location>
        <begin position="73"/>
        <end position="347"/>
    </location>
</feature>
<dbReference type="AlphaFoldDB" id="A0AAV8GAE7"/>
<comment type="caution">
    <text evidence="2">The sequence shown here is derived from an EMBL/GenBank/DDBJ whole genome shotgun (WGS) entry which is preliminary data.</text>
</comment>
<proteinExistence type="predicted"/>
<accession>A0AAV8GAE7</accession>
<name>A0AAV8GAE7_9POAL</name>
<dbReference type="Proteomes" id="UP001140206">
    <property type="component" value="Chromosome 2"/>
</dbReference>
<evidence type="ECO:0000313" key="3">
    <source>
        <dbReference type="Proteomes" id="UP001140206"/>
    </source>
</evidence>
<keyword evidence="3" id="KW-1185">Reference proteome</keyword>
<organism evidence="2 3">
    <name type="scientific">Rhynchospora pubera</name>
    <dbReference type="NCBI Taxonomy" id="906938"/>
    <lineage>
        <taxon>Eukaryota</taxon>
        <taxon>Viridiplantae</taxon>
        <taxon>Streptophyta</taxon>
        <taxon>Embryophyta</taxon>
        <taxon>Tracheophyta</taxon>
        <taxon>Spermatophyta</taxon>
        <taxon>Magnoliopsida</taxon>
        <taxon>Liliopsida</taxon>
        <taxon>Poales</taxon>
        <taxon>Cyperaceae</taxon>
        <taxon>Cyperoideae</taxon>
        <taxon>Rhynchosporeae</taxon>
        <taxon>Rhynchospora</taxon>
    </lineage>
</organism>
<dbReference type="Pfam" id="PF03478">
    <property type="entry name" value="Beta-prop_KIB1-4"/>
    <property type="match status" value="1"/>
</dbReference>
<dbReference type="EMBL" id="JAMFTS010000002">
    <property type="protein sequence ID" value="KAJ4800063.1"/>
    <property type="molecule type" value="Genomic_DNA"/>
</dbReference>
<dbReference type="InterPro" id="IPR005174">
    <property type="entry name" value="KIB1-4_b-propeller"/>
</dbReference>
<gene>
    <name evidence="2" type="ORF">LUZ62_051309</name>
</gene>
<evidence type="ECO:0000259" key="1">
    <source>
        <dbReference type="Pfam" id="PF03478"/>
    </source>
</evidence>
<dbReference type="InterPro" id="IPR050942">
    <property type="entry name" value="F-box_BR-signaling"/>
</dbReference>
<protein>
    <submittedName>
        <fullName evidence="2">F-box protein skip23</fullName>
    </submittedName>
</protein>
<reference evidence="2" key="1">
    <citation type="submission" date="2022-08" db="EMBL/GenBank/DDBJ databases">
        <authorList>
            <person name="Marques A."/>
        </authorList>
    </citation>
    <scope>NUCLEOTIDE SEQUENCE</scope>
    <source>
        <strain evidence="2">RhyPub2mFocal</strain>
        <tissue evidence="2">Leaves</tissue>
    </source>
</reference>
<dbReference type="SUPFAM" id="SSF50978">
    <property type="entry name" value="WD40 repeat-like"/>
    <property type="match status" value="1"/>
</dbReference>
<dbReference type="InterPro" id="IPR036322">
    <property type="entry name" value="WD40_repeat_dom_sf"/>
</dbReference>
<dbReference type="PANTHER" id="PTHR44259:SF87">
    <property type="entry name" value="F-BOX DOMAIN-CONTAINING PROTEIN"/>
    <property type="match status" value="1"/>
</dbReference>
<dbReference type="InterPro" id="IPR036047">
    <property type="entry name" value="F-box-like_dom_sf"/>
</dbReference>
<evidence type="ECO:0000313" key="2">
    <source>
        <dbReference type="EMBL" id="KAJ4800063.1"/>
    </source>
</evidence>
<dbReference type="SUPFAM" id="SSF81383">
    <property type="entry name" value="F-box domain"/>
    <property type="match status" value="1"/>
</dbReference>
<dbReference type="PANTHER" id="PTHR44259">
    <property type="entry name" value="OS07G0183000 PROTEIN-RELATED"/>
    <property type="match status" value="1"/>
</dbReference>